<evidence type="ECO:0000313" key="7">
    <source>
        <dbReference type="Proteomes" id="UP001479606"/>
    </source>
</evidence>
<keyword evidence="3 5" id="KW-1133">Transmembrane helix</keyword>
<dbReference type="RefSeq" id="WP_342300321.1">
    <property type="nucleotide sequence ID" value="NZ_JBCEVZ010000057.1"/>
</dbReference>
<reference evidence="6 7" key="1">
    <citation type="journal article" date="2018" name="Arch. Microbiol.">
        <title>Hymenobacter segetis sp. nov., isolated from soil.</title>
        <authorList>
            <person name="Ten L.N."/>
            <person name="Lim S.J."/>
            <person name="Kim B.O."/>
            <person name="Kang I.K."/>
            <person name="Jung H.Y."/>
        </authorList>
    </citation>
    <scope>NUCLEOTIDE SEQUENCE [LARGE SCALE GENOMIC DNA]</scope>
    <source>
        <strain evidence="6 7">S7-3-11</strain>
    </source>
</reference>
<comment type="subcellular location">
    <subcellularLocation>
        <location evidence="1">Membrane</location>
        <topology evidence="1">Multi-pass membrane protein</topology>
    </subcellularLocation>
</comment>
<dbReference type="Proteomes" id="UP001479606">
    <property type="component" value="Unassembled WGS sequence"/>
</dbReference>
<keyword evidence="7" id="KW-1185">Reference proteome</keyword>
<evidence type="ECO:0000256" key="4">
    <source>
        <dbReference type="ARBA" id="ARBA00023136"/>
    </source>
</evidence>
<evidence type="ECO:0000313" key="6">
    <source>
        <dbReference type="EMBL" id="MEL5996093.1"/>
    </source>
</evidence>
<dbReference type="InterPro" id="IPR032808">
    <property type="entry name" value="DoxX"/>
</dbReference>
<dbReference type="InterPro" id="IPR016944">
    <property type="entry name" value="UCP030066"/>
</dbReference>
<dbReference type="Pfam" id="PF13564">
    <property type="entry name" value="DoxX_2"/>
    <property type="match status" value="1"/>
</dbReference>
<comment type="caution">
    <text evidence="6">The sequence shown here is derived from an EMBL/GenBank/DDBJ whole genome shotgun (WGS) entry which is preliminary data.</text>
</comment>
<organism evidence="6 7">
    <name type="scientific">Hymenobacter segetis</name>
    <dbReference type="NCBI Taxonomy" id="2025509"/>
    <lineage>
        <taxon>Bacteria</taxon>
        <taxon>Pseudomonadati</taxon>
        <taxon>Bacteroidota</taxon>
        <taxon>Cytophagia</taxon>
        <taxon>Cytophagales</taxon>
        <taxon>Hymenobacteraceae</taxon>
        <taxon>Hymenobacter</taxon>
    </lineage>
</organism>
<gene>
    <name evidence="6" type="ORF">AAFH49_17890</name>
</gene>
<feature type="transmembrane region" description="Helical" evidence="5">
    <location>
        <begin position="7"/>
        <end position="27"/>
    </location>
</feature>
<keyword evidence="4 5" id="KW-0472">Membrane</keyword>
<protein>
    <submittedName>
        <fullName evidence="6">DoxX family protein</fullName>
    </submittedName>
</protein>
<dbReference type="PIRSF" id="PIRSF030066">
    <property type="entry name" value="UCP030066"/>
    <property type="match status" value="1"/>
</dbReference>
<evidence type="ECO:0000256" key="5">
    <source>
        <dbReference type="SAM" id="Phobius"/>
    </source>
</evidence>
<keyword evidence="2 5" id="KW-0812">Transmembrane</keyword>
<feature type="transmembrane region" description="Helical" evidence="5">
    <location>
        <begin position="94"/>
        <end position="114"/>
    </location>
</feature>
<accession>A0ABU9M2R7</accession>
<dbReference type="EMBL" id="JBCEVZ010000057">
    <property type="protein sequence ID" value="MEL5996093.1"/>
    <property type="molecule type" value="Genomic_DNA"/>
</dbReference>
<evidence type="ECO:0000256" key="2">
    <source>
        <dbReference type="ARBA" id="ARBA00022692"/>
    </source>
</evidence>
<proteinExistence type="predicted"/>
<feature type="transmembrane region" description="Helical" evidence="5">
    <location>
        <begin position="47"/>
        <end position="64"/>
    </location>
</feature>
<evidence type="ECO:0000256" key="1">
    <source>
        <dbReference type="ARBA" id="ARBA00004141"/>
    </source>
</evidence>
<name>A0ABU9M2R7_9BACT</name>
<evidence type="ECO:0000256" key="3">
    <source>
        <dbReference type="ARBA" id="ARBA00022989"/>
    </source>
</evidence>
<sequence>MRASNFIYWATTIILAVMMTYSAYAFLTQPGMAQTFHHLGFPDYFRHELAIAKLLGVVALLFPVGPRLKEWAYAGFSITFISAIIAHISLGDPLAYRVAPFVALVLLVTSYLTLHQRHHPDEARMMTA</sequence>
<feature type="transmembrane region" description="Helical" evidence="5">
    <location>
        <begin position="71"/>
        <end position="88"/>
    </location>
</feature>